<dbReference type="STRING" id="401562.NS365_07590"/>
<dbReference type="PANTHER" id="PTHR43877">
    <property type="entry name" value="AMINOALKYLPHOSPHONATE N-ACETYLTRANSFERASE-RELATED-RELATED"/>
    <property type="match status" value="1"/>
</dbReference>
<dbReference type="EMBL" id="LDPZ01000062">
    <property type="protein sequence ID" value="KTQ85287.1"/>
    <property type="molecule type" value="Genomic_DNA"/>
</dbReference>
<keyword evidence="1" id="KW-0808">Transferase</keyword>
<dbReference type="PROSITE" id="PS51186">
    <property type="entry name" value="GNAT"/>
    <property type="match status" value="1"/>
</dbReference>
<reference evidence="4 5" key="1">
    <citation type="journal article" date="2016" name="Front. Microbiol.">
        <title>Genomic Resource of Rice Seed Associated Bacteria.</title>
        <authorList>
            <person name="Midha S."/>
            <person name="Bansal K."/>
            <person name="Sharma S."/>
            <person name="Kumar N."/>
            <person name="Patil P.P."/>
            <person name="Chaudhry V."/>
            <person name="Patil P.B."/>
        </authorList>
    </citation>
    <scope>NUCLEOTIDE SEQUENCE [LARGE SCALE GENOMIC DNA]</scope>
    <source>
        <strain evidence="4 5">NS226</strain>
    </source>
</reference>
<protein>
    <recommendedName>
        <fullName evidence="3">N-acetyltransferase domain-containing protein</fullName>
    </recommendedName>
</protein>
<gene>
    <name evidence="4" type="ORF">NS226_20295</name>
</gene>
<organism evidence="4 5">
    <name type="scientific">Aureimonas ureilytica</name>
    <dbReference type="NCBI Taxonomy" id="401562"/>
    <lineage>
        <taxon>Bacteria</taxon>
        <taxon>Pseudomonadati</taxon>
        <taxon>Pseudomonadota</taxon>
        <taxon>Alphaproteobacteria</taxon>
        <taxon>Hyphomicrobiales</taxon>
        <taxon>Aurantimonadaceae</taxon>
        <taxon>Aureimonas</taxon>
    </lineage>
</organism>
<evidence type="ECO:0000313" key="4">
    <source>
        <dbReference type="EMBL" id="KTQ85287.1"/>
    </source>
</evidence>
<dbReference type="SUPFAM" id="SSF55729">
    <property type="entry name" value="Acyl-CoA N-acyltransferases (Nat)"/>
    <property type="match status" value="1"/>
</dbReference>
<dbReference type="PATRIC" id="fig|401562.3.peg.4485"/>
<dbReference type="InterPro" id="IPR000182">
    <property type="entry name" value="GNAT_dom"/>
</dbReference>
<dbReference type="AlphaFoldDB" id="A0A175R3F7"/>
<proteinExistence type="predicted"/>
<keyword evidence="2" id="KW-0012">Acyltransferase</keyword>
<comment type="caution">
    <text evidence="4">The sequence shown here is derived from an EMBL/GenBank/DDBJ whole genome shotgun (WGS) entry which is preliminary data.</text>
</comment>
<dbReference type="CDD" id="cd04301">
    <property type="entry name" value="NAT_SF"/>
    <property type="match status" value="1"/>
</dbReference>
<dbReference type="Proteomes" id="UP000078272">
    <property type="component" value="Unassembled WGS sequence"/>
</dbReference>
<evidence type="ECO:0000313" key="5">
    <source>
        <dbReference type="Proteomes" id="UP000078272"/>
    </source>
</evidence>
<dbReference type="GO" id="GO:0016747">
    <property type="term" value="F:acyltransferase activity, transferring groups other than amino-acyl groups"/>
    <property type="evidence" value="ECO:0007669"/>
    <property type="project" value="InterPro"/>
</dbReference>
<name>A0A175R3F7_9HYPH</name>
<accession>A0A175R3F7</accession>
<sequence length="155" mass="17511">MSVRSVTDSCPEYTLIPATAEDFDRLFALRVAAMRESLERIGRYDEQRAFERFRSTFTPEHTRLILVAEELAGCVAVKPEADGLLLEHFYIDPAFQGRGLGAAILRQILATADESGQSVRLCVLQRSDAGRFYRRFGFNETAQDDVDIHLLRLPS</sequence>
<evidence type="ECO:0000256" key="2">
    <source>
        <dbReference type="ARBA" id="ARBA00023315"/>
    </source>
</evidence>
<dbReference type="Gene3D" id="3.40.630.30">
    <property type="match status" value="1"/>
</dbReference>
<evidence type="ECO:0000256" key="1">
    <source>
        <dbReference type="ARBA" id="ARBA00022679"/>
    </source>
</evidence>
<feature type="domain" description="N-acetyltransferase" evidence="3">
    <location>
        <begin position="13"/>
        <end position="155"/>
    </location>
</feature>
<dbReference type="InterPro" id="IPR050832">
    <property type="entry name" value="Bact_Acetyltransf"/>
</dbReference>
<evidence type="ECO:0000259" key="3">
    <source>
        <dbReference type="PROSITE" id="PS51186"/>
    </source>
</evidence>
<dbReference type="Pfam" id="PF13508">
    <property type="entry name" value="Acetyltransf_7"/>
    <property type="match status" value="1"/>
</dbReference>
<dbReference type="InterPro" id="IPR016181">
    <property type="entry name" value="Acyl_CoA_acyltransferase"/>
</dbReference>
<dbReference type="OrthoDB" id="7925327at2"/>